<feature type="domain" description="RagB/SusD" evidence="6">
    <location>
        <begin position="376"/>
        <end position="533"/>
    </location>
</feature>
<dbReference type="InterPro" id="IPR011990">
    <property type="entry name" value="TPR-like_helical_dom_sf"/>
</dbReference>
<dbReference type="AlphaFoldDB" id="A0A4V6NEK4"/>
<comment type="subcellular location">
    <subcellularLocation>
        <location evidence="1">Cell outer membrane</location>
    </subcellularLocation>
</comment>
<dbReference type="GO" id="GO:0009279">
    <property type="term" value="C:cell outer membrane"/>
    <property type="evidence" value="ECO:0007669"/>
    <property type="project" value="UniProtKB-SubCell"/>
</dbReference>
<dbReference type="SUPFAM" id="SSF48452">
    <property type="entry name" value="TPR-like"/>
    <property type="match status" value="1"/>
</dbReference>
<organism evidence="7 8">
    <name type="scientific">Winogradskyella wandonensis</name>
    <dbReference type="NCBI Taxonomy" id="1442586"/>
    <lineage>
        <taxon>Bacteria</taxon>
        <taxon>Pseudomonadati</taxon>
        <taxon>Bacteroidota</taxon>
        <taxon>Flavobacteriia</taxon>
        <taxon>Flavobacteriales</taxon>
        <taxon>Flavobacteriaceae</taxon>
        <taxon>Winogradskyella</taxon>
    </lineage>
</organism>
<comment type="similarity">
    <text evidence="2">Belongs to the SusD family.</text>
</comment>
<dbReference type="Gene3D" id="1.10.3780.10">
    <property type="entry name" value="SusD-like"/>
    <property type="match status" value="1"/>
</dbReference>
<protein>
    <submittedName>
        <fullName evidence="7">SusD-like starch-binding protein associating with outer membrane</fullName>
    </submittedName>
</protein>
<evidence type="ECO:0000256" key="2">
    <source>
        <dbReference type="ARBA" id="ARBA00006275"/>
    </source>
</evidence>
<proteinExistence type="inferred from homology"/>
<keyword evidence="3" id="KW-0732">Signal</keyword>
<evidence type="ECO:0000256" key="1">
    <source>
        <dbReference type="ARBA" id="ARBA00004442"/>
    </source>
</evidence>
<dbReference type="Pfam" id="PF07980">
    <property type="entry name" value="SusD_RagB"/>
    <property type="match status" value="1"/>
</dbReference>
<reference evidence="7 8" key="1">
    <citation type="journal article" date="2015" name="Stand. Genomic Sci.">
        <title>Genomic Encyclopedia of Bacterial and Archaeal Type Strains, Phase III: the genomes of soil and plant-associated and newly described type strains.</title>
        <authorList>
            <person name="Whitman W.B."/>
            <person name="Woyke T."/>
            <person name="Klenk H.P."/>
            <person name="Zhou Y."/>
            <person name="Lilburn T.G."/>
            <person name="Beck B.J."/>
            <person name="De Vos P."/>
            <person name="Vandamme P."/>
            <person name="Eisen J.A."/>
            <person name="Garrity G."/>
            <person name="Hugenholtz P."/>
            <person name="Kyrpides N.C."/>
        </authorList>
    </citation>
    <scope>NUCLEOTIDE SEQUENCE [LARGE SCALE GENOMIC DNA]</scope>
    <source>
        <strain evidence="7 8">CECT 8445</strain>
    </source>
</reference>
<evidence type="ECO:0000313" key="7">
    <source>
        <dbReference type="EMBL" id="TCK65191.1"/>
    </source>
</evidence>
<evidence type="ECO:0000256" key="4">
    <source>
        <dbReference type="ARBA" id="ARBA00023136"/>
    </source>
</evidence>
<evidence type="ECO:0000256" key="5">
    <source>
        <dbReference type="ARBA" id="ARBA00023237"/>
    </source>
</evidence>
<dbReference type="OrthoDB" id="5694214at2"/>
<evidence type="ECO:0000259" key="6">
    <source>
        <dbReference type="Pfam" id="PF07980"/>
    </source>
</evidence>
<keyword evidence="5" id="KW-0998">Cell outer membrane</keyword>
<dbReference type="Proteomes" id="UP000295714">
    <property type="component" value="Unassembled WGS sequence"/>
</dbReference>
<keyword evidence="8" id="KW-1185">Reference proteome</keyword>
<dbReference type="PROSITE" id="PS51257">
    <property type="entry name" value="PROKAR_LIPOPROTEIN"/>
    <property type="match status" value="1"/>
</dbReference>
<accession>A0A4V6NEK4</accession>
<comment type="caution">
    <text evidence="7">The sequence shown here is derived from an EMBL/GenBank/DDBJ whole genome shotgun (WGS) entry which is preliminary data.</text>
</comment>
<dbReference type="Gene3D" id="1.25.40.10">
    <property type="entry name" value="Tetratricopeptide repeat domain"/>
    <property type="match status" value="1"/>
</dbReference>
<gene>
    <name evidence="7" type="ORF">DFQ05_2407</name>
</gene>
<dbReference type="Gene3D" id="1.25.40.390">
    <property type="match status" value="1"/>
</dbReference>
<dbReference type="CDD" id="cd08977">
    <property type="entry name" value="SusD"/>
    <property type="match status" value="1"/>
</dbReference>
<keyword evidence="4" id="KW-0472">Membrane</keyword>
<name>A0A4V6NEK4_9FLAO</name>
<evidence type="ECO:0000256" key="3">
    <source>
        <dbReference type="ARBA" id="ARBA00022729"/>
    </source>
</evidence>
<sequence length="533" mass="59097">MLRLKSIKTIFMSLTIIAFMQSCESRLDLVPEDNRLTAEAAFATEEGYEQAFAKLYAGLAVTGQNTTGQPDIVSDDEGASGYIRSIWKCQELPTDEAIIGWNDGGIRALNTQTWTAGNDFTRAAYNRTIFQVTLVNEFLRQTTPEKLDARGETDEFKAVVNGYRVEARFLRALAYYHAMDLFGNVPFVTEDDPVGSFLPPQIMRSDLFDFIESELLAIESEIPAPRSNAYGRADRAAVWMLLAKLYMNAEVYTGTARYSDVITYANQIIGSGYTIPQIPYQYSFLADNDRNGAEEEVIFTVPFDGLNIQSYAGTTFLVHAPVGGTMSPSEFGINGGWGGLRTTPTFVEQFPGEENSADQRALFFTSGQSKEIEDIGSFTNGYAVTKWKNVDVNGNQGNDPSGEHADIDFPMFRLADVYLMYAEAHLRGGGGDMSTALGFVNEIRERAYGDSSGNISASDLTLDFILDERSRELYWEGHRRTDLIRYGRFSTQGTWAWKGGVPQGTTTSAFRDLMPLPANDLGVNTNLQQNPGY</sequence>
<dbReference type="EMBL" id="SMGI01000004">
    <property type="protein sequence ID" value="TCK65191.1"/>
    <property type="molecule type" value="Genomic_DNA"/>
</dbReference>
<evidence type="ECO:0000313" key="8">
    <source>
        <dbReference type="Proteomes" id="UP000295714"/>
    </source>
</evidence>
<dbReference type="InterPro" id="IPR012944">
    <property type="entry name" value="SusD_RagB_dom"/>
</dbReference>